<dbReference type="Gene3D" id="1.25.40.10">
    <property type="entry name" value="Tetratricopeptide repeat domain"/>
    <property type="match status" value="1"/>
</dbReference>
<dbReference type="OrthoDB" id="185373at2759"/>
<dbReference type="KEGG" id="ndi:NDAI_0A03140"/>
<evidence type="ECO:0000313" key="3">
    <source>
        <dbReference type="Proteomes" id="UP000000689"/>
    </source>
</evidence>
<dbReference type="eggNOG" id="ENOG502QSY4">
    <property type="taxonomic scope" value="Eukaryota"/>
</dbReference>
<dbReference type="InterPro" id="IPR002885">
    <property type="entry name" value="PPR_rpt"/>
</dbReference>
<organism evidence="2 3">
    <name type="scientific">Naumovozyma dairenensis (strain ATCC 10597 / BCRC 20456 / CBS 421 / NBRC 0211 / NRRL Y-12639)</name>
    <name type="common">Saccharomyces dairenensis</name>
    <dbReference type="NCBI Taxonomy" id="1071378"/>
    <lineage>
        <taxon>Eukaryota</taxon>
        <taxon>Fungi</taxon>
        <taxon>Dikarya</taxon>
        <taxon>Ascomycota</taxon>
        <taxon>Saccharomycotina</taxon>
        <taxon>Saccharomycetes</taxon>
        <taxon>Saccharomycetales</taxon>
        <taxon>Saccharomycetaceae</taxon>
        <taxon>Naumovozyma</taxon>
    </lineage>
</organism>
<evidence type="ECO:0000313" key="2">
    <source>
        <dbReference type="EMBL" id="CCD22471.1"/>
    </source>
</evidence>
<protein>
    <submittedName>
        <fullName evidence="2">Uncharacterized protein</fullName>
    </submittedName>
</protein>
<dbReference type="STRING" id="1071378.G0W3T3"/>
<gene>
    <name evidence="2" type="primary">NDAI0A03140</name>
    <name evidence="2" type="ordered locus">NDAI_0A03140</name>
</gene>
<evidence type="ECO:0000256" key="1">
    <source>
        <dbReference type="ARBA" id="ARBA00004173"/>
    </source>
</evidence>
<accession>G0W3T3</accession>
<dbReference type="RefSeq" id="XP_003667714.1">
    <property type="nucleotide sequence ID" value="XM_003667666.1"/>
</dbReference>
<keyword evidence="3" id="KW-1185">Reference proteome</keyword>
<dbReference type="AlphaFoldDB" id="G0W3T3"/>
<dbReference type="EMBL" id="HE580267">
    <property type="protein sequence ID" value="CCD22471.1"/>
    <property type="molecule type" value="Genomic_DNA"/>
</dbReference>
<dbReference type="Pfam" id="PF13041">
    <property type="entry name" value="PPR_2"/>
    <property type="match status" value="1"/>
</dbReference>
<sequence length="648" mass="75968">MLKSRIQCQSRKFHVLSIVNSQIKTKLRRFEEHGTLKRKTGRELLNYEQKKRNKLKKLQKTAYPKDQALHILRKNYSLSKVKNLEPFRIGPTSQSDLKFLSLTKDKRLLYTILGVNGEQLRDAHLINNDVKKFLQRGQIEKAIFLTRIAKHRGSAGMNTIMEYYLHTLKQAQTAWELYNWRKKWGIPLNEYSNTILFKGLAEQENRISSKTGNSILKIIEQKRDSGELNQIEFNAALGALSNCIDITNVFKLYEMKIDGIRRDSITFLWMLRACSRVKAENLFVELINGLLKKIPPRVIDEKLLFEFCKALHSKKEFKDIKKSTLYALNEYFELPEELVIKRKPSEMIKLQPLSHWNIAERYPLNRHVVGLFVEACMEQKEYRMIINWWLQLISGPNENRNKLLDLPIIHIVMEALIQGHPTTCANECLQAFEIVKMLPSIPASRHTLKLMYKSFEKQAIRSYTNKEEERANELLKLCQGFITNSEARYSEKFKGKVYPKQVWQYLFPIIRNVNVYGLLTKQNTMAILTEFLKTLIIGDFTQYDDTEKIKSKQKFLYLEASRFIFAIFGGIKIPDYNSEKQAYTKEENDLFQLRRLLLKLRATLLEFVEHLEKENITSSHSREVANKLSHRIDDLARTIYTKLVASKA</sequence>
<dbReference type="Proteomes" id="UP000000689">
    <property type="component" value="Chromosome 1"/>
</dbReference>
<reference evidence="2 3" key="1">
    <citation type="journal article" date="2011" name="Proc. Natl. Acad. Sci. U.S.A.">
        <title>Evolutionary erosion of yeast sex chromosomes by mating-type switching accidents.</title>
        <authorList>
            <person name="Gordon J.L."/>
            <person name="Armisen D."/>
            <person name="Proux-Wera E."/>
            <person name="Oheigeartaigh S.S."/>
            <person name="Byrne K.P."/>
            <person name="Wolfe K.H."/>
        </authorList>
    </citation>
    <scope>NUCLEOTIDE SEQUENCE [LARGE SCALE GENOMIC DNA]</scope>
    <source>
        <strain evidence="3">ATCC 10597 / BCRC 20456 / CBS 421 / NBRC 0211 / NRRL Y-12639</strain>
    </source>
</reference>
<dbReference type="OMA" id="NWRKKWG"/>
<comment type="subcellular location">
    <subcellularLocation>
        <location evidence="1">Mitochondrion</location>
    </subcellularLocation>
</comment>
<dbReference type="GO" id="GO:0005739">
    <property type="term" value="C:mitochondrion"/>
    <property type="evidence" value="ECO:0007669"/>
    <property type="project" value="UniProtKB-SubCell"/>
</dbReference>
<proteinExistence type="predicted"/>
<dbReference type="InterPro" id="IPR011990">
    <property type="entry name" value="TPR-like_helical_dom_sf"/>
</dbReference>
<dbReference type="HOGENOM" id="CLU_029536_0_0_1"/>
<dbReference type="GeneID" id="11494076"/>
<name>G0W3T3_NAUDC</name>